<evidence type="ECO:0008006" key="4">
    <source>
        <dbReference type="Google" id="ProtNLM"/>
    </source>
</evidence>
<comment type="caution">
    <text evidence="2">The sequence shown here is derived from an EMBL/GenBank/DDBJ whole genome shotgun (WGS) entry which is preliminary data.</text>
</comment>
<dbReference type="EMBL" id="JASKHM010000003">
    <property type="protein sequence ID" value="MEQ4481962.1"/>
    <property type="molecule type" value="Genomic_DNA"/>
</dbReference>
<keyword evidence="1" id="KW-0472">Membrane</keyword>
<protein>
    <recommendedName>
        <fullName evidence="4">DUF2759 family protein</fullName>
    </recommendedName>
</protein>
<keyword evidence="1" id="KW-1133">Transmembrane helix</keyword>
<keyword evidence="1" id="KW-0812">Transmembrane</keyword>
<feature type="transmembrane region" description="Helical" evidence="1">
    <location>
        <begin position="19"/>
        <end position="37"/>
    </location>
</feature>
<proteinExistence type="predicted"/>
<dbReference type="Proteomes" id="UP001493487">
    <property type="component" value="Unassembled WGS sequence"/>
</dbReference>
<gene>
    <name evidence="2" type="ORF">QJS35_06105</name>
</gene>
<name>A0ABV1KPN0_9BACL</name>
<dbReference type="RefSeq" id="WP_232185358.1">
    <property type="nucleotide sequence ID" value="NZ_JAIOAP010000004.1"/>
</dbReference>
<organism evidence="2 3">
    <name type="scientific">Cohnella silvisoli</name>
    <dbReference type="NCBI Taxonomy" id="2873699"/>
    <lineage>
        <taxon>Bacteria</taxon>
        <taxon>Bacillati</taxon>
        <taxon>Bacillota</taxon>
        <taxon>Bacilli</taxon>
        <taxon>Bacillales</taxon>
        <taxon>Paenibacillaceae</taxon>
        <taxon>Cohnella</taxon>
    </lineage>
</organism>
<evidence type="ECO:0000313" key="2">
    <source>
        <dbReference type="EMBL" id="MEQ4481962.1"/>
    </source>
</evidence>
<accession>A0ABV1KPN0</accession>
<keyword evidence="3" id="KW-1185">Reference proteome</keyword>
<sequence length="68" mass="7562">MFLAEQATEAVSTYEHFDIFMVIFTILIAAGLVRLLLQRPRKNVFAIGFGTVALLVFIAADVKMVSGW</sequence>
<reference evidence="2 3" key="1">
    <citation type="journal article" date="2023" name="Genome Announc.">
        <title>Pan-Genome Analyses of the Genus Cohnella and Proposal of the Novel Species Cohnella silvisoli sp. nov., Isolated from Forest Soil.</title>
        <authorList>
            <person name="Wang C."/>
            <person name="Mao L."/>
            <person name="Bao G."/>
            <person name="Zhu H."/>
        </authorList>
    </citation>
    <scope>NUCLEOTIDE SEQUENCE [LARGE SCALE GENOMIC DNA]</scope>
    <source>
        <strain evidence="2 3">NL03-T5-1</strain>
    </source>
</reference>
<evidence type="ECO:0000256" key="1">
    <source>
        <dbReference type="SAM" id="Phobius"/>
    </source>
</evidence>
<feature type="transmembrane region" description="Helical" evidence="1">
    <location>
        <begin position="44"/>
        <end position="62"/>
    </location>
</feature>
<evidence type="ECO:0000313" key="3">
    <source>
        <dbReference type="Proteomes" id="UP001493487"/>
    </source>
</evidence>